<dbReference type="Proteomes" id="UP000634780">
    <property type="component" value="Unassembled WGS sequence"/>
</dbReference>
<protein>
    <submittedName>
        <fullName evidence="1">Uncharacterized protein</fullName>
    </submittedName>
</protein>
<reference evidence="1 2" key="1">
    <citation type="submission" date="2020-12" db="EMBL/GenBank/DDBJ databases">
        <title>Streptomyces typhae sp. nov., a novel endophytic actinomycete isolated from the root of cattail pollen (Typha angustifolia L.).</title>
        <authorList>
            <person name="Peng C."/>
            <person name="Liu C."/>
        </authorList>
    </citation>
    <scope>NUCLEOTIDE SEQUENCE [LARGE SCALE GENOMIC DNA]</scope>
    <source>
        <strain evidence="1 2">JCM 4753</strain>
    </source>
</reference>
<evidence type="ECO:0000313" key="1">
    <source>
        <dbReference type="EMBL" id="MBJ3808990.1"/>
    </source>
</evidence>
<proteinExistence type="predicted"/>
<dbReference type="RefSeq" id="WP_190117243.1">
    <property type="nucleotide sequence ID" value="NZ_BMVR01000007.1"/>
</dbReference>
<keyword evidence="2" id="KW-1185">Reference proteome</keyword>
<dbReference type="EMBL" id="JAEKOZ010000010">
    <property type="protein sequence ID" value="MBJ3808990.1"/>
    <property type="molecule type" value="Genomic_DNA"/>
</dbReference>
<sequence>MTPEWLATLAAAGAAGLVGAAGTDAWQTTRDRFLRLFGRDDPDRTDTAARRLDALRELARRPDAEADLAQARHDWRVLLQRLLAEHPDAAGELQAAIAALAPPGHPTTTTYQQHGRAEGHGRVFMNQHGDLSVRDVRREPDDD</sequence>
<gene>
    <name evidence="1" type="ORF">JGB26_18020</name>
</gene>
<organism evidence="1 2">
    <name type="scientific">Streptomyces flavofungini</name>
    <dbReference type="NCBI Taxonomy" id="68200"/>
    <lineage>
        <taxon>Bacteria</taxon>
        <taxon>Bacillati</taxon>
        <taxon>Actinomycetota</taxon>
        <taxon>Actinomycetes</taxon>
        <taxon>Kitasatosporales</taxon>
        <taxon>Streptomycetaceae</taxon>
        <taxon>Streptomyces</taxon>
    </lineage>
</organism>
<evidence type="ECO:0000313" key="2">
    <source>
        <dbReference type="Proteomes" id="UP000634780"/>
    </source>
</evidence>
<name>A0ABS0X704_9ACTN</name>
<comment type="caution">
    <text evidence="1">The sequence shown here is derived from an EMBL/GenBank/DDBJ whole genome shotgun (WGS) entry which is preliminary data.</text>
</comment>
<accession>A0ABS0X704</accession>